<reference evidence="2" key="1">
    <citation type="submission" date="2010-11" db="EMBL/GenBank/DDBJ databases">
        <title>The complete genome of Mahella australiensis DSM 15567.</title>
        <authorList>
            <consortium name="US DOE Joint Genome Institute (JGI-PGF)"/>
            <person name="Lucas S."/>
            <person name="Copeland A."/>
            <person name="Lapidus A."/>
            <person name="Bruce D."/>
            <person name="Goodwin L."/>
            <person name="Pitluck S."/>
            <person name="Kyrpides N."/>
            <person name="Mavromatis K."/>
            <person name="Pagani I."/>
            <person name="Ivanova N."/>
            <person name="Teshima H."/>
            <person name="Brettin T."/>
            <person name="Detter J.C."/>
            <person name="Han C."/>
            <person name="Tapia R."/>
            <person name="Land M."/>
            <person name="Hauser L."/>
            <person name="Markowitz V."/>
            <person name="Cheng J.-F."/>
            <person name="Hugenholtz P."/>
            <person name="Woyke T."/>
            <person name="Wu D."/>
            <person name="Spring S."/>
            <person name="Pukall R."/>
            <person name="Steenblock K."/>
            <person name="Schneider S."/>
            <person name="Klenk H.-P."/>
            <person name="Eisen J.A."/>
        </authorList>
    </citation>
    <scope>NUCLEOTIDE SEQUENCE [LARGE SCALE GENOMIC DNA]</scope>
    <source>
        <strain evidence="2">DSM 15567 / CIP 107919 / 50-1 BON</strain>
    </source>
</reference>
<dbReference type="HOGENOM" id="CLU_1080537_0_0_9"/>
<sequence>MGWMIAALVTSIVILGGVWYYTQTDDIRRKSGPVSAREKGETAQSGKSKTSLKDIWDIEDIRDSVIFLKGRRYSAVISVGAIDFRMMSEEEQNGVENALIQAALSLSFDVQLYAASDYIDVQNAINDIAQNAPASNNTKLMTYAEQAVNFLNNMMKSRTVYVRRNYIIVSYDGPVEKAYEELNRRCSVVIAGLQRAKVPARRLSSSEILNMLYSRLNRGSSAKPADSVNAGAFELYVDGREII</sequence>
<accession>F3ZWX8</accession>
<evidence type="ECO:0000313" key="1">
    <source>
        <dbReference type="EMBL" id="AEE97600.1"/>
    </source>
</evidence>
<dbReference type="eggNOG" id="ENOG50336S4">
    <property type="taxonomic scope" value="Bacteria"/>
</dbReference>
<dbReference type="EMBL" id="CP002360">
    <property type="protein sequence ID" value="AEE97600.1"/>
    <property type="molecule type" value="Genomic_DNA"/>
</dbReference>
<dbReference type="RefSeq" id="WP_013782026.1">
    <property type="nucleotide sequence ID" value="NC_015520.1"/>
</dbReference>
<proteinExistence type="predicted"/>
<reference evidence="1 2" key="2">
    <citation type="journal article" date="2011" name="Stand. Genomic Sci.">
        <title>Complete genome sequence of Mahella australiensis type strain (50-1 BON).</title>
        <authorList>
            <person name="Sikorski J."/>
            <person name="Teshima H."/>
            <person name="Nolan M."/>
            <person name="Lucas S."/>
            <person name="Hammon N."/>
            <person name="Deshpande S."/>
            <person name="Cheng J.F."/>
            <person name="Pitluck S."/>
            <person name="Liolios K."/>
            <person name="Pagani I."/>
            <person name="Ivanova N."/>
            <person name="Huntemann M."/>
            <person name="Mavromatis K."/>
            <person name="Ovchinikova G."/>
            <person name="Pati A."/>
            <person name="Tapia R."/>
            <person name="Han C."/>
            <person name="Goodwin L."/>
            <person name="Chen A."/>
            <person name="Palaniappan K."/>
            <person name="Land M."/>
            <person name="Hauser L."/>
            <person name="Ngatchou-Djao O.D."/>
            <person name="Rohde M."/>
            <person name="Pukall R."/>
            <person name="Spring S."/>
            <person name="Abt B."/>
            <person name="Goker M."/>
            <person name="Detter J.C."/>
            <person name="Woyke T."/>
            <person name="Bristow J."/>
            <person name="Markowitz V."/>
            <person name="Hugenholtz P."/>
            <person name="Eisen J.A."/>
            <person name="Kyrpides N.C."/>
            <person name="Klenk H.P."/>
            <person name="Lapidus A."/>
        </authorList>
    </citation>
    <scope>NUCLEOTIDE SEQUENCE [LARGE SCALE GENOMIC DNA]</scope>
    <source>
        <strain evidence="2">DSM 15567 / CIP 107919 / 50-1 BON</strain>
    </source>
</reference>
<gene>
    <name evidence="1" type="ordered locus">Mahau_2438</name>
</gene>
<keyword evidence="2" id="KW-1185">Reference proteome</keyword>
<dbReference type="AlphaFoldDB" id="F3ZWX8"/>
<evidence type="ECO:0000313" key="2">
    <source>
        <dbReference type="Proteomes" id="UP000008457"/>
    </source>
</evidence>
<dbReference type="KEGG" id="mas:Mahau_2438"/>
<name>F3ZWX8_MAHA5</name>
<dbReference type="STRING" id="697281.Mahau_2438"/>
<protein>
    <submittedName>
        <fullName evidence="1">Uncharacterized protein</fullName>
    </submittedName>
</protein>
<dbReference type="Proteomes" id="UP000008457">
    <property type="component" value="Chromosome"/>
</dbReference>
<dbReference type="OrthoDB" id="1730162at2"/>
<organism evidence="1 2">
    <name type="scientific">Mahella australiensis (strain DSM 15567 / CIP 107919 / 50-1 BON)</name>
    <dbReference type="NCBI Taxonomy" id="697281"/>
    <lineage>
        <taxon>Bacteria</taxon>
        <taxon>Bacillati</taxon>
        <taxon>Bacillota</taxon>
        <taxon>Clostridia</taxon>
        <taxon>Thermoanaerobacterales</taxon>
        <taxon>Thermoanaerobacterales Family IV. Incertae Sedis</taxon>
        <taxon>Mahella</taxon>
    </lineage>
</organism>